<gene>
    <name evidence="3" type="ORF">JMJ35_010545</name>
</gene>
<feature type="compositionally biased region" description="Polar residues" evidence="1">
    <location>
        <begin position="46"/>
        <end position="66"/>
    </location>
</feature>
<dbReference type="AlphaFoldDB" id="A0AA39UXA3"/>
<feature type="chain" id="PRO_5041265202" description="Lysine-specific metallo-endopeptidase domain-containing protein" evidence="2">
    <location>
        <begin position="30"/>
        <end position="385"/>
    </location>
</feature>
<dbReference type="SUPFAM" id="SSF55486">
    <property type="entry name" value="Metalloproteases ('zincins'), catalytic domain"/>
    <property type="match status" value="1"/>
</dbReference>
<reference evidence="3" key="1">
    <citation type="submission" date="2023-03" db="EMBL/GenBank/DDBJ databases">
        <title>Complete genome of Cladonia borealis.</title>
        <authorList>
            <person name="Park H."/>
        </authorList>
    </citation>
    <scope>NUCLEOTIDE SEQUENCE</scope>
    <source>
        <strain evidence="3">ANT050790</strain>
    </source>
</reference>
<evidence type="ECO:0000256" key="1">
    <source>
        <dbReference type="SAM" id="MobiDB-lite"/>
    </source>
</evidence>
<feature type="region of interest" description="Disordered" evidence="1">
    <location>
        <begin position="35"/>
        <end position="66"/>
    </location>
</feature>
<accession>A0AA39UXA3</accession>
<dbReference type="Gene3D" id="3.40.390.10">
    <property type="entry name" value="Collagenase (Catalytic Domain)"/>
    <property type="match status" value="1"/>
</dbReference>
<evidence type="ECO:0000313" key="4">
    <source>
        <dbReference type="Proteomes" id="UP001166286"/>
    </source>
</evidence>
<organism evidence="3 4">
    <name type="scientific">Cladonia borealis</name>
    <dbReference type="NCBI Taxonomy" id="184061"/>
    <lineage>
        <taxon>Eukaryota</taxon>
        <taxon>Fungi</taxon>
        <taxon>Dikarya</taxon>
        <taxon>Ascomycota</taxon>
        <taxon>Pezizomycotina</taxon>
        <taxon>Lecanoromycetes</taxon>
        <taxon>OSLEUM clade</taxon>
        <taxon>Lecanoromycetidae</taxon>
        <taxon>Lecanorales</taxon>
        <taxon>Lecanorineae</taxon>
        <taxon>Cladoniaceae</taxon>
        <taxon>Cladonia</taxon>
    </lineage>
</organism>
<dbReference type="InterPro" id="IPR024079">
    <property type="entry name" value="MetalloPept_cat_dom_sf"/>
</dbReference>
<dbReference type="GO" id="GO:0008237">
    <property type="term" value="F:metallopeptidase activity"/>
    <property type="evidence" value="ECO:0007669"/>
    <property type="project" value="InterPro"/>
</dbReference>
<feature type="signal peptide" evidence="2">
    <location>
        <begin position="1"/>
        <end position="29"/>
    </location>
</feature>
<evidence type="ECO:0000256" key="2">
    <source>
        <dbReference type="SAM" id="SignalP"/>
    </source>
</evidence>
<dbReference type="EMBL" id="JAFEKC020000025">
    <property type="protein sequence ID" value="KAK0507087.1"/>
    <property type="molecule type" value="Genomic_DNA"/>
</dbReference>
<keyword evidence="2" id="KW-0732">Signal</keyword>
<sequence>MEIFWLICGAQEQITLCAGVLSFLQAVAARPVVDGINSESAPPGASPSTTEVTGRESGSVNTLDGDISTANGTEIQTFPNTTTGSSDSLSNSTVVKVGNYNVAYCGNLTTTVREDIQLLWENLLPVEKATDVGTATSAFQAFFKDNQYERFIEQMFVNITNGNAVPKPGSSTPQAPTIACLNGPGEATEYTTSGVKDLFEICSGNPKYAAFYRAQSNWIFLCPEFFKFPQQTAQPASQFCPKVVDNYFVQAYWMNLVQNQMFILMHEILHYYLDSAPYPSTDAVTEVTDINVAFNLAALDAVSNAESYVIYDAMVSANCTDYPAPTDDDPDECSGECLTKLGSPASDVISITNLTIAGQNADTMSFGNNYTTSLPQFDTGIAQAD</sequence>
<name>A0AA39UXA3_9LECA</name>
<comment type="caution">
    <text evidence="3">The sequence shown here is derived from an EMBL/GenBank/DDBJ whole genome shotgun (WGS) entry which is preliminary data.</text>
</comment>
<dbReference type="Proteomes" id="UP001166286">
    <property type="component" value="Unassembled WGS sequence"/>
</dbReference>
<proteinExistence type="predicted"/>
<evidence type="ECO:0008006" key="5">
    <source>
        <dbReference type="Google" id="ProtNLM"/>
    </source>
</evidence>
<evidence type="ECO:0000313" key="3">
    <source>
        <dbReference type="EMBL" id="KAK0507087.1"/>
    </source>
</evidence>
<keyword evidence="4" id="KW-1185">Reference proteome</keyword>
<protein>
    <recommendedName>
        <fullName evidence="5">Lysine-specific metallo-endopeptidase domain-containing protein</fullName>
    </recommendedName>
</protein>